<dbReference type="AlphaFoldDB" id="A0A3S4CFV5"/>
<protein>
    <submittedName>
        <fullName evidence="1">Uncharacterized protein</fullName>
    </submittedName>
</protein>
<evidence type="ECO:0000313" key="2">
    <source>
        <dbReference type="Proteomes" id="UP000289200"/>
    </source>
</evidence>
<name>A0A3S4CFV5_9BRAD</name>
<organism evidence="1 2">
    <name type="scientific">Rhodoplanes serenus</name>
    <dbReference type="NCBI Taxonomy" id="200615"/>
    <lineage>
        <taxon>Bacteria</taxon>
        <taxon>Pseudomonadati</taxon>
        <taxon>Pseudomonadota</taxon>
        <taxon>Alphaproteobacteria</taxon>
        <taxon>Hyphomicrobiales</taxon>
        <taxon>Nitrobacteraceae</taxon>
        <taxon>Rhodoplanes</taxon>
    </lineage>
</organism>
<evidence type="ECO:0000313" key="1">
    <source>
        <dbReference type="EMBL" id="VCU08107.1"/>
    </source>
</evidence>
<accession>A0A3S4CFV5</accession>
<keyword evidence="2" id="KW-1185">Reference proteome</keyword>
<proteinExistence type="predicted"/>
<comment type="caution">
    <text evidence="1">The sequence shown here is derived from an EMBL/GenBank/DDBJ whole genome shotgun (WGS) entry which is preliminary data.</text>
</comment>
<dbReference type="EMBL" id="UWOC01000110">
    <property type="protein sequence ID" value="VCU08107.1"/>
    <property type="molecule type" value="Genomic_DNA"/>
</dbReference>
<reference evidence="2" key="1">
    <citation type="submission" date="2018-10" db="EMBL/GenBank/DDBJ databases">
        <authorList>
            <person name="Peiro R."/>
            <person name="Begona"/>
            <person name="Cbmso G."/>
            <person name="Lopez M."/>
            <person name="Gonzalez S."/>
            <person name="Sacristan E."/>
            <person name="Castillo E."/>
        </authorList>
    </citation>
    <scope>NUCLEOTIDE SEQUENCE [LARGE SCALE GENOMIC DNA]</scope>
</reference>
<gene>
    <name evidence="1" type="ORF">RHODGE_RHODGE_01242</name>
</gene>
<dbReference type="Proteomes" id="UP000289200">
    <property type="component" value="Unassembled WGS sequence"/>
</dbReference>
<sequence length="92" mass="10085">MYSEHGFEARIGPEAGQVCQSLMLVWNWRPGSADAQAALAIFSHRAPALTVLATLPGLVRQVRSQSRSASTAFRNSSVTRTVLLEFWPATVR</sequence>